<dbReference type="InterPro" id="IPR013320">
    <property type="entry name" value="ConA-like_dom_sf"/>
</dbReference>
<evidence type="ECO:0000256" key="1">
    <source>
        <dbReference type="SAM" id="Phobius"/>
    </source>
</evidence>
<dbReference type="AlphaFoldDB" id="A0A0F9SQS4"/>
<reference evidence="2" key="1">
    <citation type="journal article" date="2015" name="Nature">
        <title>Complex archaea that bridge the gap between prokaryotes and eukaryotes.</title>
        <authorList>
            <person name="Spang A."/>
            <person name="Saw J.H."/>
            <person name="Jorgensen S.L."/>
            <person name="Zaremba-Niedzwiedzka K."/>
            <person name="Martijn J."/>
            <person name="Lind A.E."/>
            <person name="van Eijk R."/>
            <person name="Schleper C."/>
            <person name="Guy L."/>
            <person name="Ettema T.J."/>
        </authorList>
    </citation>
    <scope>NUCLEOTIDE SEQUENCE</scope>
</reference>
<gene>
    <name evidence="2" type="ORF">LCGC14_0744940</name>
</gene>
<evidence type="ECO:0008006" key="3">
    <source>
        <dbReference type="Google" id="ProtNLM"/>
    </source>
</evidence>
<feature type="transmembrane region" description="Helical" evidence="1">
    <location>
        <begin position="763"/>
        <end position="782"/>
    </location>
</feature>
<keyword evidence="1" id="KW-1133">Transmembrane helix</keyword>
<organism evidence="2">
    <name type="scientific">marine sediment metagenome</name>
    <dbReference type="NCBI Taxonomy" id="412755"/>
    <lineage>
        <taxon>unclassified sequences</taxon>
        <taxon>metagenomes</taxon>
        <taxon>ecological metagenomes</taxon>
    </lineage>
</organism>
<comment type="caution">
    <text evidence="2">The sequence shown here is derived from an EMBL/GenBank/DDBJ whole genome shotgun (WGS) entry which is preliminary data.</text>
</comment>
<dbReference type="Pfam" id="PF13385">
    <property type="entry name" value="Laminin_G_3"/>
    <property type="match status" value="1"/>
</dbReference>
<sequence>MKSLRRLLRITLLYLLITMVAAGAALAIVPYQADILVTENQTISRDMVGLSYSTNVTAFSDANFMLPSGLDTRILLGLTEQAHMLVEDRVMFAVPVPGSSSTTYQFSTDESVASSFNIISGASGNVTIDDAANIELGSADNYTITLDGWLDVDSGGDLLIKPKAMRIFNSGSGNVTAFHYASANSTSNIIVNGDDVTGIAATTEATHWEAVDDPPASPDDAVTMVSTVNTTAELDIYDLSSHDLPIGTMINSANVTFRFRSASANSAFARPLLFLSSDNTTGTEVQNTGNTWRTFTETLDRPGGGDWSLADIEELQLGMTLRGTTGDPGQLTQSYLSLSVLLPEGGVTATGLTDQVYVIGVNNHSRTTGALNFDSAQSENVVIANSSDFGSDNGTWLAWYQWDGAVTGGIISSEASGTANGSAKIDRTSGNKVRFGIEDGAGTLHFVLGDAAQSTGIWYMVVGTFGGSGMLLYEQTVLQADTDNFTGGTTSNPNSLYLGSARPTSGFADVFIEEIQFYDRVMGQAEITANFNSGLGQPFPEDDTGLILWLRNDDGKGLTTTDLSGFGNDGILDATVTWREGLIFSQLAIEIDTVEQDTGIGLRVNDTAFDYTLFAGDSMPYANDVSIEIGQVEQILYNPNLVIIGTELPDRAGDATDNDGTFNFGSLPAGITLVVGSLLPVTPGAVTALGESQPDVAPEITTPDNFILTLPEGQITGGVIAPIVNAFAALTPNIPVNYWWWMIYGVTTMALIAAGIRFLNHLWYTGIAVCVNTGLFVAMGVLDWWLMIPIVGGTIASVLLDRAQAPVG</sequence>
<dbReference type="Gene3D" id="2.60.120.200">
    <property type="match status" value="1"/>
</dbReference>
<proteinExistence type="predicted"/>
<accession>A0A0F9SQS4</accession>
<keyword evidence="1" id="KW-0472">Membrane</keyword>
<evidence type="ECO:0000313" key="2">
    <source>
        <dbReference type="EMBL" id="KKN39301.1"/>
    </source>
</evidence>
<protein>
    <recommendedName>
        <fullName evidence="3">LamG-like jellyroll fold domain-containing protein</fullName>
    </recommendedName>
</protein>
<name>A0A0F9SQS4_9ZZZZ</name>
<keyword evidence="1" id="KW-0812">Transmembrane</keyword>
<feature type="transmembrane region" description="Helical" evidence="1">
    <location>
        <begin position="738"/>
        <end position="756"/>
    </location>
</feature>
<dbReference type="EMBL" id="LAZR01001772">
    <property type="protein sequence ID" value="KKN39301.1"/>
    <property type="molecule type" value="Genomic_DNA"/>
</dbReference>
<dbReference type="SUPFAM" id="SSF49899">
    <property type="entry name" value="Concanavalin A-like lectins/glucanases"/>
    <property type="match status" value="1"/>
</dbReference>